<evidence type="ECO:0000259" key="2">
    <source>
        <dbReference type="Pfam" id="PF05057"/>
    </source>
</evidence>
<name>A0ABQ9LEL9_HEVBR</name>
<dbReference type="Gene3D" id="3.40.50.1820">
    <property type="entry name" value="alpha/beta hydrolase"/>
    <property type="match status" value="1"/>
</dbReference>
<evidence type="ECO:0000313" key="3">
    <source>
        <dbReference type="EMBL" id="KAJ9166394.1"/>
    </source>
</evidence>
<evidence type="ECO:0000313" key="4">
    <source>
        <dbReference type="Proteomes" id="UP001174677"/>
    </source>
</evidence>
<evidence type="ECO:0000256" key="1">
    <source>
        <dbReference type="SAM" id="MobiDB-lite"/>
    </source>
</evidence>
<sequence>MDSLKVEEALGSRTNQEAAAAAAAAAAAPNGRSETASTEMNTNENRINIEKERKKNKKKKLRIKSSYLPKIGCLRIEQDEEGNFDAAVDTIGEPANPAHLVVMVNGIIGSAENWKFAAKQFLNKYPRDVIVYCSKTNSGTLTFDGVDVMGARLAEEVISVIKRHPSVKKISFIGHSLGGLVARYAIAKLYGHDLTKELSQGNGDCKSDVNGDTGMEDKIKNRIAGLEPVNFITLATPHLGSRWHKQVPLFCGSYTMEKVAARISWFLGRTGKHLFLTDGDNGKPPLLLQMVSDSEDLKFMSALQSFERHVAYANIRFDNLVGWSTSSLRRQNELPKRRHLSRDEKYPHIVHVEPSTTSGPQQEFPLDAKVDGCKSVNMEEEMIRALTKVNWERVDVKFNGFKQRMLAHNTILVRSYCVHSDGADVIQHMVDNFLL</sequence>
<feature type="compositionally biased region" description="Basic and acidic residues" evidence="1">
    <location>
        <begin position="1"/>
        <end position="10"/>
    </location>
</feature>
<dbReference type="EMBL" id="JARPOI010000012">
    <property type="protein sequence ID" value="KAJ9166394.1"/>
    <property type="molecule type" value="Genomic_DNA"/>
</dbReference>
<feature type="compositionally biased region" description="Polar residues" evidence="1">
    <location>
        <begin position="32"/>
        <end position="43"/>
    </location>
</feature>
<dbReference type="PANTHER" id="PTHR12482">
    <property type="entry name" value="LIPASE ROG1-RELATED-RELATED"/>
    <property type="match status" value="1"/>
</dbReference>
<dbReference type="Pfam" id="PF05057">
    <property type="entry name" value="DUF676"/>
    <property type="match status" value="1"/>
</dbReference>
<feature type="domain" description="DUF676" evidence="2">
    <location>
        <begin position="96"/>
        <end position="325"/>
    </location>
</feature>
<keyword evidence="4" id="KW-1185">Reference proteome</keyword>
<organism evidence="3 4">
    <name type="scientific">Hevea brasiliensis</name>
    <name type="common">Para rubber tree</name>
    <name type="synonym">Siphonia brasiliensis</name>
    <dbReference type="NCBI Taxonomy" id="3981"/>
    <lineage>
        <taxon>Eukaryota</taxon>
        <taxon>Viridiplantae</taxon>
        <taxon>Streptophyta</taxon>
        <taxon>Embryophyta</taxon>
        <taxon>Tracheophyta</taxon>
        <taxon>Spermatophyta</taxon>
        <taxon>Magnoliopsida</taxon>
        <taxon>eudicotyledons</taxon>
        <taxon>Gunneridae</taxon>
        <taxon>Pentapetalae</taxon>
        <taxon>rosids</taxon>
        <taxon>fabids</taxon>
        <taxon>Malpighiales</taxon>
        <taxon>Euphorbiaceae</taxon>
        <taxon>Crotonoideae</taxon>
        <taxon>Micrandreae</taxon>
        <taxon>Hevea</taxon>
    </lineage>
</organism>
<dbReference type="PANTHER" id="PTHR12482:SF41">
    <property type="entry name" value="ALPHA_BETA-HYDROLASES SUPERFAMILY PROTEIN"/>
    <property type="match status" value="1"/>
</dbReference>
<comment type="caution">
    <text evidence="3">The sequence shown here is derived from an EMBL/GenBank/DDBJ whole genome shotgun (WGS) entry which is preliminary data.</text>
</comment>
<feature type="compositionally biased region" description="Low complexity" evidence="1">
    <location>
        <begin position="18"/>
        <end position="28"/>
    </location>
</feature>
<proteinExistence type="predicted"/>
<reference evidence="3 4" key="1">
    <citation type="journal article" date="2023" name="Plant Biotechnol. J.">
        <title>Chromosome-level wild Hevea brasiliensis genome provides new tools for genomic-assisted breeding and valuable loci to elevate rubber yield.</title>
        <authorList>
            <person name="Cheng H."/>
            <person name="Song X."/>
            <person name="Hu Y."/>
            <person name="Wu T."/>
            <person name="Yang Q."/>
            <person name="An Z."/>
            <person name="Feng S."/>
            <person name="Deng Z."/>
            <person name="Wu W."/>
            <person name="Zeng X."/>
            <person name="Tu M."/>
            <person name="Wang X."/>
            <person name="Huang H."/>
        </authorList>
    </citation>
    <scope>NUCLEOTIDE SEQUENCE [LARGE SCALE GENOMIC DNA]</scope>
    <source>
        <strain evidence="3">MT/VB/25A 57/8</strain>
    </source>
</reference>
<dbReference type="InterPro" id="IPR044294">
    <property type="entry name" value="Lipase-like"/>
</dbReference>
<accession>A0ABQ9LEL9</accession>
<gene>
    <name evidence="3" type="ORF">P3X46_021158</name>
</gene>
<dbReference type="InterPro" id="IPR029058">
    <property type="entry name" value="AB_hydrolase_fold"/>
</dbReference>
<feature type="region of interest" description="Disordered" evidence="1">
    <location>
        <begin position="1"/>
        <end position="55"/>
    </location>
</feature>
<dbReference type="SUPFAM" id="SSF53474">
    <property type="entry name" value="alpha/beta-Hydrolases"/>
    <property type="match status" value="1"/>
</dbReference>
<protein>
    <recommendedName>
        <fullName evidence="2">DUF676 domain-containing protein</fullName>
    </recommendedName>
</protein>
<dbReference type="Proteomes" id="UP001174677">
    <property type="component" value="Chromosome 12"/>
</dbReference>
<dbReference type="InterPro" id="IPR007751">
    <property type="entry name" value="DUF676_lipase-like"/>
</dbReference>